<dbReference type="Proteomes" id="UP001344447">
    <property type="component" value="Unassembled WGS sequence"/>
</dbReference>
<feature type="chain" id="PRO_5042902313" evidence="2">
    <location>
        <begin position="19"/>
        <end position="178"/>
    </location>
</feature>
<protein>
    <submittedName>
        <fullName evidence="3">Uncharacterized protein</fullName>
    </submittedName>
</protein>
<organism evidence="3 4">
    <name type="scientific">Dictyostelium firmibasis</name>
    <dbReference type="NCBI Taxonomy" id="79012"/>
    <lineage>
        <taxon>Eukaryota</taxon>
        <taxon>Amoebozoa</taxon>
        <taxon>Evosea</taxon>
        <taxon>Eumycetozoa</taxon>
        <taxon>Dictyostelia</taxon>
        <taxon>Dictyosteliales</taxon>
        <taxon>Dictyosteliaceae</taxon>
        <taxon>Dictyostelium</taxon>
    </lineage>
</organism>
<dbReference type="EMBL" id="JAVFKY010000004">
    <property type="protein sequence ID" value="KAK5577090.1"/>
    <property type="molecule type" value="Genomic_DNA"/>
</dbReference>
<evidence type="ECO:0000256" key="1">
    <source>
        <dbReference type="SAM" id="MobiDB-lite"/>
    </source>
</evidence>
<keyword evidence="2" id="KW-0732">Signal</keyword>
<name>A0AAN7TXU4_9MYCE</name>
<keyword evidence="4" id="KW-1185">Reference proteome</keyword>
<feature type="compositionally biased region" description="Acidic residues" evidence="1">
    <location>
        <begin position="168"/>
        <end position="178"/>
    </location>
</feature>
<gene>
    <name evidence="3" type="ORF">RB653_002028</name>
</gene>
<accession>A0AAN7TXU4</accession>
<feature type="signal peptide" evidence="2">
    <location>
        <begin position="1"/>
        <end position="18"/>
    </location>
</feature>
<evidence type="ECO:0000256" key="2">
    <source>
        <dbReference type="SAM" id="SignalP"/>
    </source>
</evidence>
<sequence length="178" mass="18138">MLLKLVLILCLLVSVSLSVKVDSADPALFTQGPTIASGGSGNTGANPCYGHDEKDGSKDPAMFTQGPVSSGSGNTGYCPHHKSEAQEGGKKDITKEEPKDKKFGRQSSSGSGSGSGCGATGSTGTGSGRTTTPVNDGVTYKASNVKVNEHSAPYRGGQGKGQQKVDPEVEDCGEITGW</sequence>
<evidence type="ECO:0000313" key="4">
    <source>
        <dbReference type="Proteomes" id="UP001344447"/>
    </source>
</evidence>
<evidence type="ECO:0000313" key="3">
    <source>
        <dbReference type="EMBL" id="KAK5577090.1"/>
    </source>
</evidence>
<proteinExistence type="predicted"/>
<comment type="caution">
    <text evidence="3">The sequence shown here is derived from an EMBL/GenBank/DDBJ whole genome shotgun (WGS) entry which is preliminary data.</text>
</comment>
<reference evidence="3 4" key="1">
    <citation type="submission" date="2023-11" db="EMBL/GenBank/DDBJ databases">
        <title>Dfirmibasis_genome.</title>
        <authorList>
            <person name="Edelbroek B."/>
            <person name="Kjellin J."/>
            <person name="Jerlstrom-Hultqvist J."/>
            <person name="Soderbom F."/>
        </authorList>
    </citation>
    <scope>NUCLEOTIDE SEQUENCE [LARGE SCALE GENOMIC DNA]</scope>
    <source>
        <strain evidence="3 4">TNS-C-14</strain>
    </source>
</reference>
<feature type="compositionally biased region" description="Gly residues" evidence="1">
    <location>
        <begin position="111"/>
        <end position="127"/>
    </location>
</feature>
<dbReference type="AlphaFoldDB" id="A0AAN7TXU4"/>
<feature type="compositionally biased region" description="Basic and acidic residues" evidence="1">
    <location>
        <begin position="81"/>
        <end position="103"/>
    </location>
</feature>
<feature type="region of interest" description="Disordered" evidence="1">
    <location>
        <begin position="30"/>
        <end position="178"/>
    </location>
</feature>